<reference evidence="2 3" key="1">
    <citation type="submission" date="2019-03" db="EMBL/GenBank/DDBJ databases">
        <title>Genomic Encyclopedia of Type Strains, Phase IV (KMG-IV): sequencing the most valuable type-strain genomes for metagenomic binning, comparative biology and taxonomic classification.</title>
        <authorList>
            <person name="Goeker M."/>
        </authorList>
    </citation>
    <scope>NUCLEOTIDE SEQUENCE [LARGE SCALE GENOMIC DNA]</scope>
    <source>
        <strain evidence="2 3">DSM 16998</strain>
    </source>
</reference>
<evidence type="ECO:0000313" key="3">
    <source>
        <dbReference type="Proteomes" id="UP000295361"/>
    </source>
</evidence>
<organism evidence="2 3">
    <name type="scientific">Roseateles toxinivorans</name>
    <dbReference type="NCBI Taxonomy" id="270368"/>
    <lineage>
        <taxon>Bacteria</taxon>
        <taxon>Pseudomonadati</taxon>
        <taxon>Pseudomonadota</taxon>
        <taxon>Betaproteobacteria</taxon>
        <taxon>Burkholderiales</taxon>
        <taxon>Sphaerotilaceae</taxon>
        <taxon>Roseateles</taxon>
    </lineage>
</organism>
<keyword evidence="3" id="KW-1185">Reference proteome</keyword>
<feature type="region of interest" description="Disordered" evidence="1">
    <location>
        <begin position="1"/>
        <end position="32"/>
    </location>
</feature>
<dbReference type="Proteomes" id="UP000295361">
    <property type="component" value="Unassembled WGS sequence"/>
</dbReference>
<dbReference type="AlphaFoldDB" id="A0A4R6QHP1"/>
<evidence type="ECO:0000313" key="2">
    <source>
        <dbReference type="EMBL" id="TDP61615.1"/>
    </source>
</evidence>
<protein>
    <submittedName>
        <fullName evidence="2">Uncharacterized protein</fullName>
    </submittedName>
</protein>
<accession>A0A4R6QHP1</accession>
<evidence type="ECO:0000256" key="1">
    <source>
        <dbReference type="SAM" id="MobiDB-lite"/>
    </source>
</evidence>
<dbReference type="InParanoid" id="A0A4R6QHP1"/>
<proteinExistence type="predicted"/>
<feature type="compositionally biased region" description="Basic and acidic residues" evidence="1">
    <location>
        <begin position="19"/>
        <end position="32"/>
    </location>
</feature>
<comment type="caution">
    <text evidence="2">The sequence shown here is derived from an EMBL/GenBank/DDBJ whole genome shotgun (WGS) entry which is preliminary data.</text>
</comment>
<sequence>MSTIASPTPGRPKAGEIPSGDRMRYAADEGQT</sequence>
<dbReference type="EMBL" id="SNXS01000011">
    <property type="protein sequence ID" value="TDP61615.1"/>
    <property type="molecule type" value="Genomic_DNA"/>
</dbReference>
<name>A0A4R6QHP1_9BURK</name>
<gene>
    <name evidence="2" type="ORF">DES47_11132</name>
</gene>